<comment type="cofactor">
    <cofactor evidence="10">
        <name>Mg(2+)</name>
        <dbReference type="ChEBI" id="CHEBI:18420"/>
    </cofactor>
</comment>
<comment type="similarity">
    <text evidence="10">Belongs to the helicase family.</text>
</comment>
<dbReference type="Gene3D" id="4.10.60.10">
    <property type="entry name" value="Zinc finger, CCHC-type"/>
    <property type="match status" value="1"/>
</dbReference>
<keyword evidence="6" id="KW-0238">DNA-binding</keyword>
<dbReference type="Pfam" id="PF21530">
    <property type="entry name" value="Pif1_2B_dom"/>
    <property type="match status" value="1"/>
</dbReference>
<feature type="region of interest" description="Disordered" evidence="11">
    <location>
        <begin position="662"/>
        <end position="703"/>
    </location>
</feature>
<dbReference type="PANTHER" id="PTHR47642:SF5">
    <property type="entry name" value="ATP-DEPENDENT DNA HELICASE"/>
    <property type="match status" value="1"/>
</dbReference>
<dbReference type="SUPFAM" id="SSF57756">
    <property type="entry name" value="Retrovirus zinc finger-like domains"/>
    <property type="match status" value="1"/>
</dbReference>
<evidence type="ECO:0000256" key="2">
    <source>
        <dbReference type="ARBA" id="ARBA00022763"/>
    </source>
</evidence>
<dbReference type="InterPro" id="IPR003593">
    <property type="entry name" value="AAA+_ATPase"/>
</dbReference>
<feature type="region of interest" description="Disordered" evidence="11">
    <location>
        <begin position="53"/>
        <end position="81"/>
    </location>
</feature>
<dbReference type="InterPro" id="IPR001878">
    <property type="entry name" value="Znf_CCHC"/>
</dbReference>
<sequence length="807" mass="87440">MSLYSAGARPPGGPALSCTLTLDEHGREPKRPRLDTTSHTGFSKVSHVSDTLCEEGATVERSAQAPTTLPNADEASSPELAPEQREVLELVKQRQNVFFTGNAGTGKSFLLNQIIQYMRGVYKEDFGSVVGVTAATGIAATHIGGTTLHAQAGCGIINMWHDFGKMWQKPAIEKWKAIQVLILDEISMISAELFNALEQMARDLRGSEQPFGGIQLILAGDFFQLPPISKKPMGIEGQFLNRGFAFQAPAWSRCRLHEVMLRKVFRQQSDQKFLRILQDIRDGQPENALREVVRCCQRLLPEKGGVKPTQLFSKNAEVDRVNTAELAGLAQPQIDLLGHDEVVPHNQDPESHAYQSQKERLERNEFFKDCLAPQRAVLKMGAQVMLLRNLDMQQPSNMLVNGSRGVIVGFRKKEDIRPVLKEHVRGVTPGLTEGAPILIADESEDREAPADEKLRNAAPGQGASDGAEREPVVDQPPSSGDVIHLSDDDARPATKRPIADPHSGDNYGQQRATDISSLLIRSILNQETRAKRYLDALDRWPGQQVPVVRFVSGREALMLPEVFEADVHSAGKCRRIQVPLKLAWALTIHKCQGLTLDFARISLKGMFAEGQAYVALSRVKALEGLEILDFAPGCAKTSQVVKQYYRCLEEGSPYKDNEWARMQAECSSQGPAKPGNRGTPGGPPRGGPGAYAGSQGGGRGNASGGRGDCFRCGQPGHWSSACPNAPGRGQGMGRGSPSPGAYGRGGGSKAKAQQPRKQGIGAFFSVQNGNGASQAPAMSNPPSSQGRGSSSSAPRKDFFAPRRSRGS</sequence>
<name>A0ABP1FY46_9CHLO</name>
<keyword evidence="8" id="KW-0413">Isomerase</keyword>
<evidence type="ECO:0000256" key="10">
    <source>
        <dbReference type="RuleBase" id="RU363044"/>
    </source>
</evidence>
<dbReference type="InterPro" id="IPR049163">
    <property type="entry name" value="Pif1-like_2B_dom"/>
</dbReference>
<dbReference type="EMBL" id="CAXHTA020000009">
    <property type="protein sequence ID" value="CAL5223941.1"/>
    <property type="molecule type" value="Genomic_DNA"/>
</dbReference>
<evidence type="ECO:0000313" key="14">
    <source>
        <dbReference type="Proteomes" id="UP001497392"/>
    </source>
</evidence>
<dbReference type="Gene3D" id="3.40.50.300">
    <property type="entry name" value="P-loop containing nucleotide triphosphate hydrolases"/>
    <property type="match status" value="1"/>
</dbReference>
<evidence type="ECO:0000313" key="13">
    <source>
        <dbReference type="EMBL" id="CAL5223941.1"/>
    </source>
</evidence>
<dbReference type="CDD" id="cd18037">
    <property type="entry name" value="DEXSc_Pif1_like"/>
    <property type="match status" value="1"/>
</dbReference>
<dbReference type="SMART" id="SM00343">
    <property type="entry name" value="ZnF_C2HC"/>
    <property type="match status" value="1"/>
</dbReference>
<dbReference type="SMART" id="SM00382">
    <property type="entry name" value="AAA"/>
    <property type="match status" value="1"/>
</dbReference>
<evidence type="ECO:0000256" key="6">
    <source>
        <dbReference type="ARBA" id="ARBA00023125"/>
    </source>
</evidence>
<keyword evidence="4 10" id="KW-0347">Helicase</keyword>
<keyword evidence="2 10" id="KW-0227">DNA damage</keyword>
<feature type="compositionally biased region" description="Low complexity" evidence="11">
    <location>
        <begin position="780"/>
        <end position="792"/>
    </location>
</feature>
<evidence type="ECO:0000256" key="8">
    <source>
        <dbReference type="ARBA" id="ARBA00023235"/>
    </source>
</evidence>
<evidence type="ECO:0000256" key="5">
    <source>
        <dbReference type="ARBA" id="ARBA00022840"/>
    </source>
</evidence>
<feature type="compositionally biased region" description="Basic and acidic residues" evidence="11">
    <location>
        <begin position="446"/>
        <end position="455"/>
    </location>
</feature>
<keyword evidence="10" id="KW-0233">DNA recombination</keyword>
<protein>
    <recommendedName>
        <fullName evidence="10">ATP-dependent DNA helicase</fullName>
        <ecNumber evidence="10">5.6.2.3</ecNumber>
    </recommendedName>
</protein>
<feature type="compositionally biased region" description="Polar residues" evidence="11">
    <location>
        <begin position="765"/>
        <end position="777"/>
    </location>
</feature>
<keyword evidence="3 10" id="KW-0378">Hydrolase</keyword>
<dbReference type="InterPro" id="IPR051055">
    <property type="entry name" value="PIF1_helicase"/>
</dbReference>
<keyword evidence="9" id="KW-0863">Zinc-finger</keyword>
<feature type="domain" description="CCHC-type" evidence="12">
    <location>
        <begin position="709"/>
        <end position="724"/>
    </location>
</feature>
<accession>A0ABP1FY46</accession>
<dbReference type="Pfam" id="PF05970">
    <property type="entry name" value="PIF1"/>
    <property type="match status" value="1"/>
</dbReference>
<evidence type="ECO:0000256" key="11">
    <source>
        <dbReference type="SAM" id="MobiDB-lite"/>
    </source>
</evidence>
<dbReference type="PANTHER" id="PTHR47642">
    <property type="entry name" value="ATP-DEPENDENT DNA HELICASE"/>
    <property type="match status" value="1"/>
</dbReference>
<evidence type="ECO:0000256" key="3">
    <source>
        <dbReference type="ARBA" id="ARBA00022801"/>
    </source>
</evidence>
<feature type="region of interest" description="Disordered" evidence="11">
    <location>
        <begin position="435"/>
        <end position="510"/>
    </location>
</feature>
<dbReference type="InterPro" id="IPR036875">
    <property type="entry name" value="Znf_CCHC_sf"/>
</dbReference>
<reference evidence="13 14" key="1">
    <citation type="submission" date="2024-06" db="EMBL/GenBank/DDBJ databases">
        <authorList>
            <person name="Kraege A."/>
            <person name="Thomma B."/>
        </authorList>
    </citation>
    <scope>NUCLEOTIDE SEQUENCE [LARGE SCALE GENOMIC DNA]</scope>
</reference>
<dbReference type="Pfam" id="PF00098">
    <property type="entry name" value="zf-CCHC"/>
    <property type="match status" value="1"/>
</dbReference>
<evidence type="ECO:0000256" key="4">
    <source>
        <dbReference type="ARBA" id="ARBA00022806"/>
    </source>
</evidence>
<feature type="compositionally biased region" description="Gly residues" evidence="11">
    <location>
        <begin position="687"/>
        <end position="703"/>
    </location>
</feature>
<dbReference type="InterPro" id="IPR010285">
    <property type="entry name" value="DNA_helicase_pif1-like_DEAD"/>
</dbReference>
<keyword evidence="9" id="KW-0862">Zinc</keyword>
<keyword evidence="5 10" id="KW-0067">ATP-binding</keyword>
<feature type="region of interest" description="Disordered" evidence="11">
    <location>
        <begin position="723"/>
        <end position="807"/>
    </location>
</feature>
<keyword evidence="14" id="KW-1185">Reference proteome</keyword>
<organism evidence="13 14">
    <name type="scientific">Coccomyxa viridis</name>
    <dbReference type="NCBI Taxonomy" id="1274662"/>
    <lineage>
        <taxon>Eukaryota</taxon>
        <taxon>Viridiplantae</taxon>
        <taxon>Chlorophyta</taxon>
        <taxon>core chlorophytes</taxon>
        <taxon>Trebouxiophyceae</taxon>
        <taxon>Trebouxiophyceae incertae sedis</taxon>
        <taxon>Coccomyxaceae</taxon>
        <taxon>Coccomyxa</taxon>
    </lineage>
</organism>
<dbReference type="EC" id="5.6.2.3" evidence="10"/>
<dbReference type="SUPFAM" id="SSF52540">
    <property type="entry name" value="P-loop containing nucleoside triphosphate hydrolases"/>
    <property type="match status" value="2"/>
</dbReference>
<comment type="caution">
    <text evidence="13">The sequence shown here is derived from an EMBL/GenBank/DDBJ whole genome shotgun (WGS) entry which is preliminary data.</text>
</comment>
<proteinExistence type="inferred from homology"/>
<keyword evidence="7 10" id="KW-0234">DNA repair</keyword>
<keyword evidence="9" id="KW-0479">Metal-binding</keyword>
<dbReference type="InterPro" id="IPR027417">
    <property type="entry name" value="P-loop_NTPase"/>
</dbReference>
<dbReference type="PROSITE" id="PS50158">
    <property type="entry name" value="ZF_CCHC"/>
    <property type="match status" value="1"/>
</dbReference>
<dbReference type="CDD" id="cd18809">
    <property type="entry name" value="SF1_C_RecD"/>
    <property type="match status" value="1"/>
</dbReference>
<dbReference type="Proteomes" id="UP001497392">
    <property type="component" value="Unassembled WGS sequence"/>
</dbReference>
<comment type="catalytic activity">
    <reaction evidence="10">
        <text>ATP + H2O = ADP + phosphate + H(+)</text>
        <dbReference type="Rhea" id="RHEA:13065"/>
        <dbReference type="ChEBI" id="CHEBI:15377"/>
        <dbReference type="ChEBI" id="CHEBI:15378"/>
        <dbReference type="ChEBI" id="CHEBI:30616"/>
        <dbReference type="ChEBI" id="CHEBI:43474"/>
        <dbReference type="ChEBI" id="CHEBI:456216"/>
        <dbReference type="EC" id="5.6.2.3"/>
    </reaction>
</comment>
<keyword evidence="1 10" id="KW-0547">Nucleotide-binding</keyword>
<evidence type="ECO:0000259" key="12">
    <source>
        <dbReference type="PROSITE" id="PS50158"/>
    </source>
</evidence>
<evidence type="ECO:0000256" key="9">
    <source>
        <dbReference type="PROSITE-ProRule" id="PRU00047"/>
    </source>
</evidence>
<evidence type="ECO:0000256" key="1">
    <source>
        <dbReference type="ARBA" id="ARBA00022741"/>
    </source>
</evidence>
<feature type="compositionally biased region" description="Basic and acidic residues" evidence="11">
    <location>
        <begin position="484"/>
        <end position="503"/>
    </location>
</feature>
<evidence type="ECO:0000256" key="7">
    <source>
        <dbReference type="ARBA" id="ARBA00023204"/>
    </source>
</evidence>
<gene>
    <name evidence="13" type="primary">g6544</name>
    <name evidence="13" type="ORF">VP750_LOCUS5600</name>
</gene>